<dbReference type="PROSITE" id="PS51864">
    <property type="entry name" value="ASTACIN"/>
    <property type="match status" value="1"/>
</dbReference>
<dbReference type="GO" id="GO:0004222">
    <property type="term" value="F:metalloendopeptidase activity"/>
    <property type="evidence" value="ECO:0007669"/>
    <property type="project" value="UniProtKB-UniRule"/>
</dbReference>
<evidence type="ECO:0000256" key="2">
    <source>
        <dbReference type="ARBA" id="ARBA00022723"/>
    </source>
</evidence>
<sequence length="225" mass="26011">MTDDVKSWARNAVTDLSYKWPNGEVPYYIAKDFDEYEKSVILGAIDTFHDKTCIRFRPYKKGDRSWVSIQGDAPGCWSYVGRRGGGQVVNLGYRCVQHGVAAHELLHALGFYHQQSASDRDVYVTINWQNIRKGTERNFKKYSHRRVTDYGIGYDYSSVMHYSGYAFSKNGKPTIIPKDLTATIGQRARVSKKDLDKVNIMYSCSARYFSRVVNPFVSFWNFNYR</sequence>
<keyword evidence="1 10" id="KW-0645">Protease</keyword>
<evidence type="ECO:0000256" key="11">
    <source>
        <dbReference type="RuleBase" id="RU361183"/>
    </source>
</evidence>
<evidence type="ECO:0000256" key="7">
    <source>
        <dbReference type="ARBA" id="ARBA00023145"/>
    </source>
</evidence>
<dbReference type="InterPro" id="IPR001506">
    <property type="entry name" value="Peptidase_M12A"/>
</dbReference>
<accession>A0ABD0YY80</accession>
<evidence type="ECO:0000256" key="6">
    <source>
        <dbReference type="ARBA" id="ARBA00023049"/>
    </source>
</evidence>
<keyword evidence="9" id="KW-0325">Glycoprotein</keyword>
<dbReference type="CDD" id="cd04280">
    <property type="entry name" value="ZnMc_astacin_like"/>
    <property type="match status" value="1"/>
</dbReference>
<evidence type="ECO:0000313" key="13">
    <source>
        <dbReference type="EMBL" id="KAL1140661.1"/>
    </source>
</evidence>
<feature type="domain" description="Peptidase M12A" evidence="12">
    <location>
        <begin position="11"/>
        <end position="205"/>
    </location>
</feature>
<proteinExistence type="predicted"/>
<comment type="caution">
    <text evidence="10">Lacks conserved residue(s) required for the propagation of feature annotation.</text>
</comment>
<reference evidence="13 14" key="1">
    <citation type="submission" date="2024-07" db="EMBL/GenBank/DDBJ databases">
        <title>Chromosome-level genome assembly of the water stick insect Ranatra chinensis (Heteroptera: Nepidae).</title>
        <authorList>
            <person name="Liu X."/>
        </authorList>
    </citation>
    <scope>NUCLEOTIDE SEQUENCE [LARGE SCALE GENOMIC DNA]</scope>
    <source>
        <strain evidence="13">Cailab_2021Rc</strain>
        <tissue evidence="13">Muscle</tissue>
    </source>
</reference>
<keyword evidence="8" id="KW-1015">Disulfide bond</keyword>
<protein>
    <recommendedName>
        <fullName evidence="11">Metalloendopeptidase</fullName>
        <ecNumber evidence="11">3.4.24.-</ecNumber>
    </recommendedName>
</protein>
<dbReference type="EMBL" id="JBFDAA010000001">
    <property type="protein sequence ID" value="KAL1140661.1"/>
    <property type="molecule type" value="Genomic_DNA"/>
</dbReference>
<keyword evidence="14" id="KW-1185">Reference proteome</keyword>
<dbReference type="SUPFAM" id="SSF55486">
    <property type="entry name" value="Metalloproteases ('zincins'), catalytic domain"/>
    <property type="match status" value="1"/>
</dbReference>
<dbReference type="GO" id="GO:0006508">
    <property type="term" value="P:proteolysis"/>
    <property type="evidence" value="ECO:0007669"/>
    <property type="project" value="UniProtKB-KW"/>
</dbReference>
<evidence type="ECO:0000259" key="12">
    <source>
        <dbReference type="PROSITE" id="PS51864"/>
    </source>
</evidence>
<dbReference type="EC" id="3.4.24.-" evidence="11"/>
<evidence type="ECO:0000256" key="1">
    <source>
        <dbReference type="ARBA" id="ARBA00022670"/>
    </source>
</evidence>
<dbReference type="PRINTS" id="PR00480">
    <property type="entry name" value="ASTACIN"/>
</dbReference>
<feature type="active site" evidence="10">
    <location>
        <position position="104"/>
    </location>
</feature>
<evidence type="ECO:0000313" key="14">
    <source>
        <dbReference type="Proteomes" id="UP001558652"/>
    </source>
</evidence>
<dbReference type="PANTHER" id="PTHR10127:SF780">
    <property type="entry name" value="METALLOENDOPEPTIDASE"/>
    <property type="match status" value="1"/>
</dbReference>
<evidence type="ECO:0000256" key="4">
    <source>
        <dbReference type="ARBA" id="ARBA00022801"/>
    </source>
</evidence>
<evidence type="ECO:0000256" key="5">
    <source>
        <dbReference type="ARBA" id="ARBA00022833"/>
    </source>
</evidence>
<dbReference type="Gene3D" id="3.40.390.10">
    <property type="entry name" value="Collagenase (Catalytic Domain)"/>
    <property type="match status" value="1"/>
</dbReference>
<dbReference type="Proteomes" id="UP001558652">
    <property type="component" value="Unassembled WGS sequence"/>
</dbReference>
<keyword evidence="2 10" id="KW-0479">Metal-binding</keyword>
<keyword evidence="6 10" id="KW-0482">Metalloprotease</keyword>
<dbReference type="SMART" id="SM00235">
    <property type="entry name" value="ZnMc"/>
    <property type="match status" value="1"/>
</dbReference>
<dbReference type="InterPro" id="IPR006026">
    <property type="entry name" value="Peptidase_Metallo"/>
</dbReference>
<dbReference type="AlphaFoldDB" id="A0ABD0YY80"/>
<keyword evidence="7" id="KW-0865">Zymogen</keyword>
<evidence type="ECO:0000256" key="10">
    <source>
        <dbReference type="PROSITE-ProRule" id="PRU01211"/>
    </source>
</evidence>
<dbReference type="Pfam" id="PF01400">
    <property type="entry name" value="Astacin"/>
    <property type="match status" value="1"/>
</dbReference>
<dbReference type="FunFam" id="3.40.390.10:FF:000015">
    <property type="entry name" value="Meprin A subunit"/>
    <property type="match status" value="1"/>
</dbReference>
<evidence type="ECO:0000256" key="9">
    <source>
        <dbReference type="ARBA" id="ARBA00023180"/>
    </source>
</evidence>
<keyword evidence="5 10" id="KW-0862">Zinc</keyword>
<feature type="binding site" evidence="10">
    <location>
        <position position="103"/>
    </location>
    <ligand>
        <name>Zn(2+)</name>
        <dbReference type="ChEBI" id="CHEBI:29105"/>
        <note>catalytic</note>
    </ligand>
</feature>
<organism evidence="13 14">
    <name type="scientific">Ranatra chinensis</name>
    <dbReference type="NCBI Taxonomy" id="642074"/>
    <lineage>
        <taxon>Eukaryota</taxon>
        <taxon>Metazoa</taxon>
        <taxon>Ecdysozoa</taxon>
        <taxon>Arthropoda</taxon>
        <taxon>Hexapoda</taxon>
        <taxon>Insecta</taxon>
        <taxon>Pterygota</taxon>
        <taxon>Neoptera</taxon>
        <taxon>Paraneoptera</taxon>
        <taxon>Hemiptera</taxon>
        <taxon>Heteroptera</taxon>
        <taxon>Panheteroptera</taxon>
        <taxon>Nepomorpha</taxon>
        <taxon>Nepidae</taxon>
        <taxon>Ranatrinae</taxon>
        <taxon>Ranatra</taxon>
    </lineage>
</organism>
<name>A0ABD0YY80_9HEMI</name>
<evidence type="ECO:0000256" key="8">
    <source>
        <dbReference type="ARBA" id="ARBA00023157"/>
    </source>
</evidence>
<feature type="binding site" evidence="10">
    <location>
        <position position="107"/>
    </location>
    <ligand>
        <name>Zn(2+)</name>
        <dbReference type="ChEBI" id="CHEBI:29105"/>
        <note>catalytic</note>
    </ligand>
</feature>
<dbReference type="InterPro" id="IPR024079">
    <property type="entry name" value="MetalloPept_cat_dom_sf"/>
</dbReference>
<keyword evidence="4 10" id="KW-0378">Hydrolase</keyword>
<dbReference type="PANTHER" id="PTHR10127">
    <property type="entry name" value="DISCOIDIN, CUB, EGF, LAMININ , AND ZINC METALLOPROTEASE DOMAIN CONTAINING"/>
    <property type="match status" value="1"/>
</dbReference>
<comment type="caution">
    <text evidence="13">The sequence shown here is derived from an EMBL/GenBank/DDBJ whole genome shotgun (WGS) entry which is preliminary data.</text>
</comment>
<feature type="binding site" evidence="10">
    <location>
        <position position="113"/>
    </location>
    <ligand>
        <name>Zn(2+)</name>
        <dbReference type="ChEBI" id="CHEBI:29105"/>
        <note>catalytic</note>
    </ligand>
</feature>
<keyword evidence="3" id="KW-0732">Signal</keyword>
<comment type="cofactor">
    <cofactor evidence="10 11">
        <name>Zn(2+)</name>
        <dbReference type="ChEBI" id="CHEBI:29105"/>
    </cofactor>
    <text evidence="10 11">Binds 1 zinc ion per subunit.</text>
</comment>
<dbReference type="InterPro" id="IPR034035">
    <property type="entry name" value="Astacin-like_dom"/>
</dbReference>
<dbReference type="GO" id="GO:0008270">
    <property type="term" value="F:zinc ion binding"/>
    <property type="evidence" value="ECO:0007669"/>
    <property type="project" value="UniProtKB-UniRule"/>
</dbReference>
<evidence type="ECO:0000256" key="3">
    <source>
        <dbReference type="ARBA" id="ARBA00022729"/>
    </source>
</evidence>
<gene>
    <name evidence="13" type="ORF">AAG570_000591</name>
</gene>